<comment type="similarity">
    <text evidence="5">Belongs to the ustYa family.</text>
</comment>
<feature type="region of interest" description="Disordered" evidence="6">
    <location>
        <begin position="16"/>
        <end position="39"/>
    </location>
</feature>
<dbReference type="Pfam" id="PF11807">
    <property type="entry name" value="UstYa"/>
    <property type="match status" value="1"/>
</dbReference>
<dbReference type="EMBL" id="WVTA01000021">
    <property type="protein sequence ID" value="KAK3197196.1"/>
    <property type="molecule type" value="Genomic_DNA"/>
</dbReference>
<dbReference type="Proteomes" id="UP001280581">
    <property type="component" value="Unassembled WGS sequence"/>
</dbReference>
<dbReference type="InterPro" id="IPR008253">
    <property type="entry name" value="Marvel"/>
</dbReference>
<feature type="compositionally biased region" description="Polar residues" evidence="6">
    <location>
        <begin position="594"/>
        <end position="605"/>
    </location>
</feature>
<feature type="compositionally biased region" description="Low complexity" evidence="6">
    <location>
        <begin position="525"/>
        <end position="547"/>
    </location>
</feature>
<feature type="transmembrane region" description="Helical" evidence="7">
    <location>
        <begin position="67"/>
        <end position="86"/>
    </location>
</feature>
<feature type="compositionally biased region" description="Polar residues" evidence="6">
    <location>
        <begin position="564"/>
        <end position="585"/>
    </location>
</feature>
<keyword evidence="10" id="KW-1185">Reference proteome</keyword>
<evidence type="ECO:0000256" key="7">
    <source>
        <dbReference type="SAM" id="Phobius"/>
    </source>
</evidence>
<evidence type="ECO:0000256" key="1">
    <source>
        <dbReference type="ARBA" id="ARBA00004141"/>
    </source>
</evidence>
<evidence type="ECO:0000259" key="8">
    <source>
        <dbReference type="Pfam" id="PF01284"/>
    </source>
</evidence>
<dbReference type="InterPro" id="IPR021765">
    <property type="entry name" value="UstYa-like"/>
</dbReference>
<keyword evidence="4 7" id="KW-0472">Membrane</keyword>
<comment type="subcellular location">
    <subcellularLocation>
        <location evidence="1">Membrane</location>
        <topology evidence="1">Multi-pass membrane protein</topology>
    </subcellularLocation>
</comment>
<evidence type="ECO:0000256" key="2">
    <source>
        <dbReference type="ARBA" id="ARBA00022692"/>
    </source>
</evidence>
<evidence type="ECO:0000313" key="10">
    <source>
        <dbReference type="Proteomes" id="UP001280581"/>
    </source>
</evidence>
<feature type="domain" description="MARVEL" evidence="8">
    <location>
        <begin position="321"/>
        <end position="460"/>
    </location>
</feature>
<reference evidence="9 10" key="1">
    <citation type="submission" date="2021-02" db="EMBL/GenBank/DDBJ databases">
        <title>Genome assembly of Pseudopithomyces chartarum.</title>
        <authorList>
            <person name="Jauregui R."/>
            <person name="Singh J."/>
            <person name="Voisey C."/>
        </authorList>
    </citation>
    <scope>NUCLEOTIDE SEQUENCE [LARGE SCALE GENOMIC DNA]</scope>
    <source>
        <strain evidence="9 10">AGR01</strain>
    </source>
</reference>
<name>A0AAN6LM40_9PLEO</name>
<dbReference type="Pfam" id="PF01284">
    <property type="entry name" value="MARVEL"/>
    <property type="match status" value="1"/>
</dbReference>
<feature type="transmembrane region" description="Helical" evidence="7">
    <location>
        <begin position="388"/>
        <end position="411"/>
    </location>
</feature>
<organism evidence="9 10">
    <name type="scientific">Pseudopithomyces chartarum</name>
    <dbReference type="NCBI Taxonomy" id="1892770"/>
    <lineage>
        <taxon>Eukaryota</taxon>
        <taxon>Fungi</taxon>
        <taxon>Dikarya</taxon>
        <taxon>Ascomycota</taxon>
        <taxon>Pezizomycotina</taxon>
        <taxon>Dothideomycetes</taxon>
        <taxon>Pleosporomycetidae</taxon>
        <taxon>Pleosporales</taxon>
        <taxon>Massarineae</taxon>
        <taxon>Didymosphaeriaceae</taxon>
        <taxon>Pseudopithomyces</taxon>
    </lineage>
</organism>
<proteinExistence type="inferred from homology"/>
<dbReference type="GO" id="GO:0043386">
    <property type="term" value="P:mycotoxin biosynthetic process"/>
    <property type="evidence" value="ECO:0007669"/>
    <property type="project" value="InterPro"/>
</dbReference>
<gene>
    <name evidence="9" type="ORF">GRF29_1536g928901</name>
</gene>
<evidence type="ECO:0000256" key="5">
    <source>
        <dbReference type="ARBA" id="ARBA00035112"/>
    </source>
</evidence>
<protein>
    <recommendedName>
        <fullName evidence="8">MARVEL domain-containing protein</fullName>
    </recommendedName>
</protein>
<evidence type="ECO:0000256" key="4">
    <source>
        <dbReference type="ARBA" id="ARBA00023136"/>
    </source>
</evidence>
<dbReference type="AlphaFoldDB" id="A0AAN6LM40"/>
<evidence type="ECO:0000256" key="6">
    <source>
        <dbReference type="SAM" id="MobiDB-lite"/>
    </source>
</evidence>
<dbReference type="PANTHER" id="PTHR37451:SF1">
    <property type="entry name" value="MARVEL DOMAIN-CONTAINING PROTEIN"/>
    <property type="match status" value="1"/>
</dbReference>
<dbReference type="PANTHER" id="PTHR37451">
    <property type="entry name" value="MARVEL DOMAIN"/>
    <property type="match status" value="1"/>
</dbReference>
<evidence type="ECO:0000256" key="3">
    <source>
        <dbReference type="ARBA" id="ARBA00022989"/>
    </source>
</evidence>
<keyword evidence="2 7" id="KW-0812">Transmembrane</keyword>
<comment type="caution">
    <text evidence="9">The sequence shown here is derived from an EMBL/GenBank/DDBJ whole genome shotgun (WGS) entry which is preliminary data.</text>
</comment>
<feature type="transmembrane region" description="Helical" evidence="7">
    <location>
        <begin position="355"/>
        <end position="376"/>
    </location>
</feature>
<sequence length="646" mass="71494">MNSIRAISNLNPWSQQRHVKPSYEPVRNDKWNGPGGLAEEDNATNCSCPTHISSARRSTRARITLELTIALSFIALWTFLLSCFFARNPHLLWHFSGSKNLVDQFPNVPMDFQSDNRFVNSDPFGSTFWHPVELQSDKMEDNAWNYYGNDWIWLKKGSPYEVPGGRELIPLYPEKDSWMKDYKAHISAYKHEIHCVGIIKHILNAYRDGKNVTTAENEHANTHCLEVLRHSVMCQPDLTLAGPEYDANGGEHEPFWGGAKHMCRDQSKVHEFLAERNMGFEVVLENGVEITKAWAWPLHSNGGVLMAYVPKGGPVPVHPWLLIFRFLQLILAILIIATTAYPLSIDGGGPLQSPLISTIIAGIIAIIPILPLTTPLHISQRRLYDPRIALVLDILATLFWLASFAALASYLDIFSDYGRQLRVVDVVFAVCGKCRSAWRSGVAAAVFSALEFLLFLFTTLVFIYYYHCHLAGETAYGISGRRARADTDNTYGVSHPISGPATRGGTEEHQLRSNPSHTHTGLNGHSPTAATHTSTHASIHSNTTSNHPHTLNQDHGLDSDIPASPTTYRSEPTNEPTSPVSISQFPQPPKSNHRATASSGANNVPYSGAPSSPPRSPRSPTRPERPDGYGIEHGSEVGPGADTTRI</sequence>
<feature type="transmembrane region" description="Helical" evidence="7">
    <location>
        <begin position="442"/>
        <end position="466"/>
    </location>
</feature>
<feature type="transmembrane region" description="Helical" evidence="7">
    <location>
        <begin position="320"/>
        <end position="343"/>
    </location>
</feature>
<dbReference type="GO" id="GO:0016020">
    <property type="term" value="C:membrane"/>
    <property type="evidence" value="ECO:0007669"/>
    <property type="project" value="UniProtKB-SubCell"/>
</dbReference>
<accession>A0AAN6LM40</accession>
<feature type="region of interest" description="Disordered" evidence="6">
    <location>
        <begin position="489"/>
        <end position="646"/>
    </location>
</feature>
<keyword evidence="3 7" id="KW-1133">Transmembrane helix</keyword>
<evidence type="ECO:0000313" key="9">
    <source>
        <dbReference type="EMBL" id="KAK3197196.1"/>
    </source>
</evidence>
<feature type="compositionally biased region" description="Polar residues" evidence="6">
    <location>
        <begin position="512"/>
        <end position="523"/>
    </location>
</feature>